<keyword evidence="3" id="KW-1185">Reference proteome</keyword>
<keyword evidence="1" id="KW-0812">Transmembrane</keyword>
<evidence type="ECO:0000256" key="1">
    <source>
        <dbReference type="SAM" id="Phobius"/>
    </source>
</evidence>
<dbReference type="EMBL" id="JXJN01013128">
    <property type="status" value="NOT_ANNOTATED_CDS"/>
    <property type="molecule type" value="Genomic_DNA"/>
</dbReference>
<dbReference type="Proteomes" id="UP000092460">
    <property type="component" value="Unassembled WGS sequence"/>
</dbReference>
<keyword evidence="1" id="KW-0472">Membrane</keyword>
<dbReference type="VEuPathDB" id="VectorBase:GPPI027885"/>
<reference evidence="3" key="1">
    <citation type="submission" date="2015-01" db="EMBL/GenBank/DDBJ databases">
        <authorList>
            <person name="Aksoy S."/>
            <person name="Warren W."/>
            <person name="Wilson R.K."/>
        </authorList>
    </citation>
    <scope>NUCLEOTIDE SEQUENCE [LARGE SCALE GENOMIC DNA]</scope>
    <source>
        <strain evidence="3">IAEA</strain>
    </source>
</reference>
<dbReference type="EMBL" id="JXJN01013127">
    <property type="status" value="NOT_ANNOTATED_CDS"/>
    <property type="molecule type" value="Genomic_DNA"/>
</dbReference>
<keyword evidence="1" id="KW-1133">Transmembrane helix</keyword>
<evidence type="ECO:0000313" key="2">
    <source>
        <dbReference type="EnsemblMetazoa" id="GPPI027885-PA"/>
    </source>
</evidence>
<dbReference type="EMBL" id="JXJN01013130">
    <property type="status" value="NOT_ANNOTATED_CDS"/>
    <property type="molecule type" value="Genomic_DNA"/>
</dbReference>
<dbReference type="AlphaFoldDB" id="A0A1B0BEY8"/>
<dbReference type="EnsemblMetazoa" id="GPPI027885-RA">
    <property type="protein sequence ID" value="GPPI027885-PA"/>
    <property type="gene ID" value="GPPI027885"/>
</dbReference>
<sequence>MRKNFENYENCEFIKYSDNCAYLKRNSSENNCMQVEVPVWCFLTPLLSLALLLLLLLDGDIGGGGGGGGGLICACHIIKAVTSIGFVGGATPAIEIAVCILLVVEDGNSNEASCYAMAGKRPDYKKTFENIIGTYRQLMLRLVEVPSKQRMQTQVKNMARPSYLTCKILTTQQWLRAILVMRVDSRKLKSNLI</sequence>
<name>A0A1B0BEY8_9MUSC</name>
<reference evidence="2" key="2">
    <citation type="submission" date="2020-05" db="UniProtKB">
        <authorList>
            <consortium name="EnsemblMetazoa"/>
        </authorList>
    </citation>
    <scope>IDENTIFICATION</scope>
    <source>
        <strain evidence="2">IAEA</strain>
    </source>
</reference>
<accession>A0A1B0BEY8</accession>
<protein>
    <submittedName>
        <fullName evidence="2">Uncharacterized protein</fullName>
    </submittedName>
</protein>
<dbReference type="EMBL" id="JXJN01013129">
    <property type="status" value="NOT_ANNOTATED_CDS"/>
    <property type="molecule type" value="Genomic_DNA"/>
</dbReference>
<proteinExistence type="predicted"/>
<organism evidence="2 3">
    <name type="scientific">Glossina palpalis gambiensis</name>
    <dbReference type="NCBI Taxonomy" id="67801"/>
    <lineage>
        <taxon>Eukaryota</taxon>
        <taxon>Metazoa</taxon>
        <taxon>Ecdysozoa</taxon>
        <taxon>Arthropoda</taxon>
        <taxon>Hexapoda</taxon>
        <taxon>Insecta</taxon>
        <taxon>Pterygota</taxon>
        <taxon>Neoptera</taxon>
        <taxon>Endopterygota</taxon>
        <taxon>Diptera</taxon>
        <taxon>Brachycera</taxon>
        <taxon>Muscomorpha</taxon>
        <taxon>Hippoboscoidea</taxon>
        <taxon>Glossinidae</taxon>
        <taxon>Glossina</taxon>
    </lineage>
</organism>
<evidence type="ECO:0000313" key="3">
    <source>
        <dbReference type="Proteomes" id="UP000092460"/>
    </source>
</evidence>
<feature type="transmembrane region" description="Helical" evidence="1">
    <location>
        <begin position="37"/>
        <end position="57"/>
    </location>
</feature>